<dbReference type="RefSeq" id="WP_014840012.1">
    <property type="nucleotide sequence ID" value="NC_018108.1"/>
</dbReference>
<dbReference type="InterPro" id="IPR003594">
    <property type="entry name" value="HATPase_dom"/>
</dbReference>
<dbReference type="InterPro" id="IPR035906">
    <property type="entry name" value="MetI-like_sf"/>
</dbReference>
<dbReference type="SUPFAM" id="SSF161098">
    <property type="entry name" value="MetI-like"/>
    <property type="match status" value="1"/>
</dbReference>
<feature type="transmembrane region" description="Helical" evidence="13">
    <location>
        <begin position="90"/>
        <end position="112"/>
    </location>
</feature>
<dbReference type="SUPFAM" id="SSF55874">
    <property type="entry name" value="ATPase domain of HSP90 chaperone/DNA topoisomerase II/histidine kinase"/>
    <property type="match status" value="1"/>
</dbReference>
<keyword evidence="9" id="KW-0067">ATP-binding</keyword>
<evidence type="ECO:0000256" key="1">
    <source>
        <dbReference type="ARBA" id="ARBA00000085"/>
    </source>
</evidence>
<evidence type="ECO:0000313" key="17">
    <source>
        <dbReference type="Proteomes" id="UP000003121"/>
    </source>
</evidence>
<dbReference type="CDD" id="cd00082">
    <property type="entry name" value="HisKA"/>
    <property type="match status" value="1"/>
</dbReference>
<evidence type="ECO:0000259" key="14">
    <source>
        <dbReference type="PROSITE" id="PS50109"/>
    </source>
</evidence>
<keyword evidence="7" id="KW-0547">Nucleotide-binding</keyword>
<keyword evidence="5 16" id="KW-0808">Transferase</keyword>
<dbReference type="InterPro" id="IPR005467">
    <property type="entry name" value="His_kinase_dom"/>
</dbReference>
<dbReference type="InterPro" id="IPR036890">
    <property type="entry name" value="HATPase_C_sf"/>
</dbReference>
<dbReference type="Pfam" id="PF02518">
    <property type="entry name" value="HATPase_c"/>
    <property type="match status" value="1"/>
</dbReference>
<dbReference type="SUPFAM" id="SSF55785">
    <property type="entry name" value="PYP-like sensor domain (PAS domain)"/>
    <property type="match status" value="1"/>
</dbReference>
<dbReference type="InterPro" id="IPR003660">
    <property type="entry name" value="HAMP_dom"/>
</dbReference>
<evidence type="ECO:0000256" key="8">
    <source>
        <dbReference type="ARBA" id="ARBA00022777"/>
    </source>
</evidence>
<feature type="transmembrane region" description="Helical" evidence="13">
    <location>
        <begin position="20"/>
        <end position="39"/>
    </location>
</feature>
<evidence type="ECO:0000256" key="6">
    <source>
        <dbReference type="ARBA" id="ARBA00022692"/>
    </source>
</evidence>
<evidence type="ECO:0000313" key="16">
    <source>
        <dbReference type="EMBL" id="AFN35178.1"/>
    </source>
</evidence>
<dbReference type="Proteomes" id="UP000003121">
    <property type="component" value="Chromosome"/>
</dbReference>
<name>A0ABM5N8F3_9BURK</name>
<keyword evidence="4" id="KW-0597">Phosphoprotein</keyword>
<evidence type="ECO:0000256" key="7">
    <source>
        <dbReference type="ARBA" id="ARBA00022741"/>
    </source>
</evidence>
<dbReference type="Pfam" id="PF00672">
    <property type="entry name" value="HAMP"/>
    <property type="match status" value="1"/>
</dbReference>
<dbReference type="PANTHER" id="PTHR43065:SF10">
    <property type="entry name" value="PEROXIDE STRESS-ACTIVATED HISTIDINE KINASE MAK3"/>
    <property type="match status" value="1"/>
</dbReference>
<reference evidence="16 17" key="1">
    <citation type="journal article" date="2012" name="Vet. Microbiol.">
        <title>Comparative genomic analyses of the Taylorellae.</title>
        <authorList>
            <person name="Hauser H."/>
            <person name="Richter D.C."/>
            <person name="van Tonder A."/>
            <person name="Clark L."/>
            <person name="Preston A."/>
        </authorList>
    </citation>
    <scope>NUCLEOTIDE SEQUENCE [LARGE SCALE GENOMIC DNA]</scope>
    <source>
        <strain evidence="16 17">ATCC 35865</strain>
    </source>
</reference>
<dbReference type="Gene3D" id="3.30.565.10">
    <property type="entry name" value="Histidine kinase-like ATPase, C-terminal domain"/>
    <property type="match status" value="1"/>
</dbReference>
<dbReference type="CDD" id="cd00130">
    <property type="entry name" value="PAS"/>
    <property type="match status" value="1"/>
</dbReference>
<feature type="transmembrane region" description="Helical" evidence="13">
    <location>
        <begin position="54"/>
        <end position="78"/>
    </location>
</feature>
<feature type="transmembrane region" description="Helical" evidence="13">
    <location>
        <begin position="310"/>
        <end position="334"/>
    </location>
</feature>
<evidence type="ECO:0000256" key="13">
    <source>
        <dbReference type="SAM" id="Phobius"/>
    </source>
</evidence>
<feature type="domain" description="HAMP" evidence="15">
    <location>
        <begin position="335"/>
        <end position="387"/>
    </location>
</feature>
<dbReference type="CDD" id="cd06225">
    <property type="entry name" value="HAMP"/>
    <property type="match status" value="1"/>
</dbReference>
<dbReference type="PRINTS" id="PR00344">
    <property type="entry name" value="BCTRLSENSOR"/>
</dbReference>
<dbReference type="InterPro" id="IPR004358">
    <property type="entry name" value="Sig_transdc_His_kin-like_C"/>
</dbReference>
<proteinExistence type="predicted"/>
<dbReference type="SUPFAM" id="SSF47384">
    <property type="entry name" value="Homodimeric domain of signal transducing histidine kinase"/>
    <property type="match status" value="1"/>
</dbReference>
<keyword evidence="8" id="KW-0418">Kinase</keyword>
<dbReference type="InterPro" id="IPR036097">
    <property type="entry name" value="HisK_dim/P_sf"/>
</dbReference>
<dbReference type="EMBL" id="CP003264">
    <property type="protein sequence ID" value="AFN35178.1"/>
    <property type="molecule type" value="Genomic_DNA"/>
</dbReference>
<evidence type="ECO:0000256" key="9">
    <source>
        <dbReference type="ARBA" id="ARBA00022840"/>
    </source>
</evidence>
<keyword evidence="12 13" id="KW-0472">Membrane</keyword>
<evidence type="ECO:0000256" key="11">
    <source>
        <dbReference type="ARBA" id="ARBA00023012"/>
    </source>
</evidence>
<protein>
    <recommendedName>
        <fullName evidence="3">histidine kinase</fullName>
        <ecNumber evidence="3">2.7.13.3</ecNumber>
    </recommendedName>
</protein>
<dbReference type="InterPro" id="IPR035965">
    <property type="entry name" value="PAS-like_dom_sf"/>
</dbReference>
<gene>
    <name evidence="16" type="primary">ntrY</name>
    <name evidence="16" type="ORF">KUI_0074</name>
</gene>
<feature type="domain" description="Histidine kinase" evidence="14">
    <location>
        <begin position="533"/>
        <end position="771"/>
    </location>
</feature>
<dbReference type="Gene3D" id="3.30.450.20">
    <property type="entry name" value="PAS domain"/>
    <property type="match status" value="1"/>
</dbReference>
<evidence type="ECO:0000256" key="5">
    <source>
        <dbReference type="ARBA" id="ARBA00022679"/>
    </source>
</evidence>
<keyword evidence="17" id="KW-1185">Reference proteome</keyword>
<dbReference type="InterPro" id="IPR000014">
    <property type="entry name" value="PAS"/>
</dbReference>
<dbReference type="Pfam" id="PF00512">
    <property type="entry name" value="HisKA"/>
    <property type="match status" value="1"/>
</dbReference>
<keyword evidence="6 13" id="KW-0812">Transmembrane</keyword>
<dbReference type="InterPro" id="IPR017232">
    <property type="entry name" value="NtrY"/>
</dbReference>
<dbReference type="PROSITE" id="PS50109">
    <property type="entry name" value="HIS_KIN"/>
    <property type="match status" value="1"/>
</dbReference>
<dbReference type="PROSITE" id="PS50885">
    <property type="entry name" value="HAMP"/>
    <property type="match status" value="1"/>
</dbReference>
<dbReference type="PANTHER" id="PTHR43065">
    <property type="entry name" value="SENSOR HISTIDINE KINASE"/>
    <property type="match status" value="1"/>
</dbReference>
<organism evidence="16 17">
    <name type="scientific">Taylorella equigenitalis ATCC 35865</name>
    <dbReference type="NCBI Taxonomy" id="743973"/>
    <lineage>
        <taxon>Bacteria</taxon>
        <taxon>Pseudomonadati</taxon>
        <taxon>Pseudomonadota</taxon>
        <taxon>Betaproteobacteria</taxon>
        <taxon>Burkholderiales</taxon>
        <taxon>Alcaligenaceae</taxon>
        <taxon>Taylorella</taxon>
    </lineage>
</organism>
<dbReference type="SMART" id="SM00387">
    <property type="entry name" value="HATPase_c"/>
    <property type="match status" value="1"/>
</dbReference>
<dbReference type="InterPro" id="IPR003661">
    <property type="entry name" value="HisK_dim/P_dom"/>
</dbReference>
<evidence type="ECO:0000256" key="4">
    <source>
        <dbReference type="ARBA" id="ARBA00022553"/>
    </source>
</evidence>
<dbReference type="Gene3D" id="1.10.287.130">
    <property type="match status" value="1"/>
</dbReference>
<evidence type="ECO:0000256" key="2">
    <source>
        <dbReference type="ARBA" id="ARBA00004141"/>
    </source>
</evidence>
<evidence type="ECO:0000256" key="10">
    <source>
        <dbReference type="ARBA" id="ARBA00022989"/>
    </source>
</evidence>
<dbReference type="SMART" id="SM00304">
    <property type="entry name" value="HAMP"/>
    <property type="match status" value="1"/>
</dbReference>
<keyword evidence="11" id="KW-0902">Two-component regulatory system</keyword>
<dbReference type="PIRSF" id="PIRSF037532">
    <property type="entry name" value="STHK_NtrY"/>
    <property type="match status" value="1"/>
</dbReference>
<evidence type="ECO:0000256" key="12">
    <source>
        <dbReference type="ARBA" id="ARBA00023136"/>
    </source>
</evidence>
<dbReference type="SUPFAM" id="SSF158472">
    <property type="entry name" value="HAMP domain-like"/>
    <property type="match status" value="1"/>
</dbReference>
<dbReference type="Gene3D" id="6.10.340.10">
    <property type="match status" value="1"/>
</dbReference>
<keyword evidence="10 13" id="KW-1133">Transmembrane helix</keyword>
<comment type="catalytic activity">
    <reaction evidence="1">
        <text>ATP + protein L-histidine = ADP + protein N-phospho-L-histidine.</text>
        <dbReference type="EC" id="2.7.13.3"/>
    </reaction>
</comment>
<evidence type="ECO:0000256" key="3">
    <source>
        <dbReference type="ARBA" id="ARBA00012438"/>
    </source>
</evidence>
<dbReference type="SMART" id="SM00388">
    <property type="entry name" value="HisKA"/>
    <property type="match status" value="1"/>
</dbReference>
<dbReference type="EC" id="2.7.13.3" evidence="3"/>
<evidence type="ECO:0000259" key="15">
    <source>
        <dbReference type="PROSITE" id="PS50885"/>
    </source>
</evidence>
<comment type="subcellular location">
    <subcellularLocation>
        <location evidence="2">Membrane</location>
        <topology evidence="2">Multi-pass membrane protein</topology>
    </subcellularLocation>
</comment>
<accession>A0ABM5N8F3</accession>
<dbReference type="GO" id="GO:0004673">
    <property type="term" value="F:protein histidine kinase activity"/>
    <property type="evidence" value="ECO:0007669"/>
    <property type="project" value="UniProtKB-EC"/>
</dbReference>
<sequence>MGKISNSSLSRTKKFLRNLLRFSLIVAVILSAVLLYFLFQSSGNESRFENRFDLLMLFNATLAIALFIWLLSLIIGIVKQVKQKRFGARLTSKLIFFFTLIAIVPGVVVYVLSTQYVSRYIESWFNNKVDSALSSGIYLGQSSLDAMIIDQLSNARNLSDRLYNVPEDQLSNALNSLRENFSSFDLLVFSSGGNRVIAFSSSTFGSLLPKMPPNNVMSQLRISRQYASAEESLAVDESGMQAPQYILRVIVPIFSSDNRLDGSIASLREPNWLQLTRLVPASMSENLKAVQTGYQNYQELNLSRQGILKIFSITMIMALLLTTFASLAIVLWMARRLVEPLLTLAEGTQAVAAGDYRSIPDSNQSDELGQLSRSFNLMVAQLTEARYQVDRHRRSIEQSNDFLEGVLAGLTNGVIVLDSEFRITRVNKGAQNTLHEDLDLMIGQPMQDNLSEFGRLVKSAFVSHAAVGSLRSYWQEQIELDINDEGEDKKITLLLRGTKLMTPNGINYLLVFDDISEVISLNRSVAWGEVARRLAHEIKNPLTPISLSAERIKYKLIDKLDEDDAKFLDRLTTTIVNQVVSLKTMVDDFREYARTPPAQFQSVNVEDLLMDIAHLYGWSAEGYKIEEESLDIAPIDVSRQIKLDIEPDMPLVLADPTQLRQVFNNLLSNSRDAMENMELSGSEPGVTIRACAVQLEDGELGVKVEFLDRGPGFPAQILQKAFEPYVTTKAHGTGLGLAIVRKIIDEHQGKIDITNRTEGGAKISILLTRIVKN</sequence>